<evidence type="ECO:0000259" key="3">
    <source>
        <dbReference type="PROSITE" id="PS51186"/>
    </source>
</evidence>
<dbReference type="EMBL" id="CACRYJ010000058">
    <property type="protein sequence ID" value="VZO39191.1"/>
    <property type="molecule type" value="Genomic_DNA"/>
</dbReference>
<comment type="caution">
    <text evidence="4">The sequence shown here is derived from an EMBL/GenBank/DDBJ whole genome shotgun (WGS) entry which is preliminary data.</text>
</comment>
<dbReference type="InterPro" id="IPR050832">
    <property type="entry name" value="Bact_Acetyltransf"/>
</dbReference>
<name>A0A7M4DP05_9MICO</name>
<evidence type="ECO:0000313" key="4">
    <source>
        <dbReference type="EMBL" id="VZO39191.1"/>
    </source>
</evidence>
<protein>
    <submittedName>
        <fullName evidence="4">Mycothiol acetyltransferase</fullName>
        <ecNumber evidence="4">2.3.1.189</ecNumber>
    </submittedName>
</protein>
<dbReference type="Pfam" id="PF13508">
    <property type="entry name" value="Acetyltransf_7"/>
    <property type="match status" value="1"/>
</dbReference>
<dbReference type="InterPro" id="IPR016181">
    <property type="entry name" value="Acyl_CoA_acyltransferase"/>
</dbReference>
<keyword evidence="5" id="KW-1185">Reference proteome</keyword>
<dbReference type="InterPro" id="IPR000182">
    <property type="entry name" value="GNAT_dom"/>
</dbReference>
<evidence type="ECO:0000256" key="2">
    <source>
        <dbReference type="ARBA" id="ARBA00023315"/>
    </source>
</evidence>
<organism evidence="4 5">
    <name type="scientific">Occultella aeris</name>
    <dbReference type="NCBI Taxonomy" id="2761496"/>
    <lineage>
        <taxon>Bacteria</taxon>
        <taxon>Bacillati</taxon>
        <taxon>Actinomycetota</taxon>
        <taxon>Actinomycetes</taxon>
        <taxon>Micrococcales</taxon>
        <taxon>Ruaniaceae</taxon>
        <taxon>Occultella</taxon>
    </lineage>
</organism>
<sequence>MPLTIRGYRSDDAASWLRCRLLSFFETEYYDDVYTQRPTYDLPSVQLVADDGGTVVGLLDVAVDGVEATIESVAVHPDHARSGIASRLLEAALPRLAGARTLDAWTRGNEAANGWYLSRGFRENHRYLHVYADSGVTEAELEGFTAPEPLSAPLFAFAHARIDDEDEIRRRYRRVHVCRQYLRDLTPPD</sequence>
<dbReference type="AlphaFoldDB" id="A0A7M4DP05"/>
<dbReference type="CDD" id="cd04301">
    <property type="entry name" value="NAT_SF"/>
    <property type="match status" value="1"/>
</dbReference>
<dbReference type="RefSeq" id="WP_156742534.1">
    <property type="nucleotide sequence ID" value="NZ_CACRYJ010000058.1"/>
</dbReference>
<dbReference type="EC" id="2.3.1.189" evidence="4"/>
<reference evidence="4 5" key="1">
    <citation type="submission" date="2019-11" db="EMBL/GenBank/DDBJ databases">
        <authorList>
            <person name="Criscuolo A."/>
        </authorList>
    </citation>
    <scope>NUCLEOTIDE SEQUENCE [LARGE SCALE GENOMIC DNA]</scope>
    <source>
        <strain evidence="4">CIP111667</strain>
    </source>
</reference>
<evidence type="ECO:0000256" key="1">
    <source>
        <dbReference type="ARBA" id="ARBA00022679"/>
    </source>
</evidence>
<dbReference type="PANTHER" id="PTHR43877">
    <property type="entry name" value="AMINOALKYLPHOSPHONATE N-ACETYLTRANSFERASE-RELATED-RELATED"/>
    <property type="match status" value="1"/>
</dbReference>
<keyword evidence="1 4" id="KW-0808">Transferase</keyword>
<keyword evidence="2 4" id="KW-0012">Acyltransferase</keyword>
<dbReference type="Proteomes" id="UP000419743">
    <property type="component" value="Unassembled WGS sequence"/>
</dbReference>
<evidence type="ECO:0000313" key="5">
    <source>
        <dbReference type="Proteomes" id="UP000419743"/>
    </source>
</evidence>
<dbReference type="PROSITE" id="PS51186">
    <property type="entry name" value="GNAT"/>
    <property type="match status" value="1"/>
</dbReference>
<feature type="domain" description="N-acetyltransferase" evidence="3">
    <location>
        <begin position="3"/>
        <end position="147"/>
    </location>
</feature>
<accession>A0A7M4DP05</accession>
<dbReference type="SUPFAM" id="SSF55729">
    <property type="entry name" value="Acyl-CoA N-acyltransferases (Nat)"/>
    <property type="match status" value="1"/>
</dbReference>
<dbReference type="Gene3D" id="3.40.630.30">
    <property type="match status" value="1"/>
</dbReference>
<dbReference type="GO" id="GO:0035447">
    <property type="term" value="F:mycothiol synthase activity"/>
    <property type="evidence" value="ECO:0007669"/>
    <property type="project" value="UniProtKB-EC"/>
</dbReference>
<proteinExistence type="predicted"/>
<dbReference type="PANTHER" id="PTHR43877:SF1">
    <property type="entry name" value="ACETYLTRANSFERASE"/>
    <property type="match status" value="1"/>
</dbReference>
<gene>
    <name evidence="4" type="primary">mshD_6</name>
    <name evidence="4" type="ORF">HALOF300_03886</name>
</gene>